<accession>A0AAD8KKT5</accession>
<proteinExistence type="predicted"/>
<evidence type="ECO:0000313" key="2">
    <source>
        <dbReference type="Proteomes" id="UP001229421"/>
    </source>
</evidence>
<dbReference type="Proteomes" id="UP001229421">
    <property type="component" value="Unassembled WGS sequence"/>
</dbReference>
<dbReference type="AlphaFoldDB" id="A0AAD8KKT5"/>
<keyword evidence="2" id="KW-1185">Reference proteome</keyword>
<protein>
    <submittedName>
        <fullName evidence="1">Uncharacterized protein</fullName>
    </submittedName>
</protein>
<name>A0AAD8KKT5_TARER</name>
<organism evidence="1 2">
    <name type="scientific">Tagetes erecta</name>
    <name type="common">African marigold</name>
    <dbReference type="NCBI Taxonomy" id="13708"/>
    <lineage>
        <taxon>Eukaryota</taxon>
        <taxon>Viridiplantae</taxon>
        <taxon>Streptophyta</taxon>
        <taxon>Embryophyta</taxon>
        <taxon>Tracheophyta</taxon>
        <taxon>Spermatophyta</taxon>
        <taxon>Magnoliopsida</taxon>
        <taxon>eudicotyledons</taxon>
        <taxon>Gunneridae</taxon>
        <taxon>Pentapetalae</taxon>
        <taxon>asterids</taxon>
        <taxon>campanulids</taxon>
        <taxon>Asterales</taxon>
        <taxon>Asteraceae</taxon>
        <taxon>Asteroideae</taxon>
        <taxon>Heliantheae alliance</taxon>
        <taxon>Tageteae</taxon>
        <taxon>Tagetes</taxon>
    </lineage>
</organism>
<dbReference type="EMBL" id="JAUHHV010000005">
    <property type="protein sequence ID" value="KAK1424829.1"/>
    <property type="molecule type" value="Genomic_DNA"/>
</dbReference>
<sequence length="172" mass="19400">MLLTTQSSYKERVTFQRHRKDGGREIKEGEALTAKLDNNERLADFVQKLEGACVGKMTDQGSCHSNPRTQLLKMDKICFGSMEAFGGQETDQSLGLKAVEQLMKTSITSSKEDWTRHFSIGLLIGLLAKLDNNERLADLVQKLESACVERDRKNDRPRILPYSNPLTQGQVR</sequence>
<gene>
    <name evidence="1" type="ORF">QVD17_20167</name>
</gene>
<evidence type="ECO:0000313" key="1">
    <source>
        <dbReference type="EMBL" id="KAK1424829.1"/>
    </source>
</evidence>
<reference evidence="1" key="1">
    <citation type="journal article" date="2023" name="bioRxiv">
        <title>Improved chromosome-level genome assembly for marigold (Tagetes erecta).</title>
        <authorList>
            <person name="Jiang F."/>
            <person name="Yuan L."/>
            <person name="Wang S."/>
            <person name="Wang H."/>
            <person name="Xu D."/>
            <person name="Wang A."/>
            <person name="Fan W."/>
        </authorList>
    </citation>
    <scope>NUCLEOTIDE SEQUENCE</scope>
    <source>
        <strain evidence="1">WSJ</strain>
        <tissue evidence="1">Leaf</tissue>
    </source>
</reference>
<comment type="caution">
    <text evidence="1">The sequence shown here is derived from an EMBL/GenBank/DDBJ whole genome shotgun (WGS) entry which is preliminary data.</text>
</comment>